<dbReference type="InterPro" id="IPR031596">
    <property type="entry name" value="MaAIMP_sms"/>
</dbReference>
<dbReference type="STRING" id="1912795.BK816_00265"/>
<dbReference type="Proteomes" id="UP000176288">
    <property type="component" value="Chromosome"/>
</dbReference>
<protein>
    <submittedName>
        <fullName evidence="2">Uncharacterized protein</fullName>
    </submittedName>
</protein>
<dbReference type="EMBL" id="CP017812">
    <property type="protein sequence ID" value="AOZ71916.1"/>
    <property type="molecule type" value="Genomic_DNA"/>
</dbReference>
<evidence type="ECO:0000256" key="1">
    <source>
        <dbReference type="SAM" id="Phobius"/>
    </source>
</evidence>
<name>A0A1D9MI21_9ACTO</name>
<dbReference type="OrthoDB" id="6712920at2"/>
<evidence type="ECO:0000313" key="3">
    <source>
        <dbReference type="Proteomes" id="UP000176288"/>
    </source>
</evidence>
<organism evidence="2 3">
    <name type="scientific">Boudabousia tangfeifanii</name>
    <dbReference type="NCBI Taxonomy" id="1912795"/>
    <lineage>
        <taxon>Bacteria</taxon>
        <taxon>Bacillati</taxon>
        <taxon>Actinomycetota</taxon>
        <taxon>Actinomycetes</taxon>
        <taxon>Actinomycetales</taxon>
        <taxon>Actinomycetaceae</taxon>
        <taxon>Boudabousia</taxon>
    </lineage>
</organism>
<dbReference type="Pfam" id="PF16951">
    <property type="entry name" value="MaAIMP_sms"/>
    <property type="match status" value="1"/>
</dbReference>
<dbReference type="KEGG" id="avu:BK816_00265"/>
<sequence>MTSSAIIMMLVAMAVVWGGLAYHTWSLRFRPIPPLAPEVETFISAVEAEGESVAKAAAKRVNQRKGK</sequence>
<keyword evidence="1" id="KW-0812">Transmembrane</keyword>
<dbReference type="RefSeq" id="WP_071163382.1">
    <property type="nucleotide sequence ID" value="NZ_CP017812.1"/>
</dbReference>
<gene>
    <name evidence="2" type="ORF">BK816_00265</name>
</gene>
<proteinExistence type="predicted"/>
<keyword evidence="1" id="KW-0472">Membrane</keyword>
<accession>A0A1D9MI21</accession>
<keyword evidence="3" id="KW-1185">Reference proteome</keyword>
<dbReference type="AlphaFoldDB" id="A0A1D9MI21"/>
<evidence type="ECO:0000313" key="2">
    <source>
        <dbReference type="EMBL" id="AOZ71916.1"/>
    </source>
</evidence>
<feature type="transmembrane region" description="Helical" evidence="1">
    <location>
        <begin position="6"/>
        <end position="25"/>
    </location>
</feature>
<dbReference type="NCBIfam" id="NF033493">
    <property type="entry name" value="MetS_like_NSS"/>
    <property type="match status" value="1"/>
</dbReference>
<keyword evidence="1" id="KW-1133">Transmembrane helix</keyword>
<reference evidence="2 3" key="1">
    <citation type="submission" date="2016-10" db="EMBL/GenBank/DDBJ databases">
        <title>Actinomyces aegypiusis sp. nov., isolated from the Aegypius monachus in Qinghai Tibet Plateau China.</title>
        <authorList>
            <person name="Wang Y."/>
        </authorList>
    </citation>
    <scope>NUCLEOTIDE SEQUENCE [LARGE SCALE GENOMIC DNA]</scope>
    <source>
        <strain evidence="2 3">VUL4_3</strain>
    </source>
</reference>